<dbReference type="AlphaFoldDB" id="A0A7W4WCH9"/>
<evidence type="ECO:0000256" key="2">
    <source>
        <dbReference type="ARBA" id="ARBA00022448"/>
    </source>
</evidence>
<dbReference type="Proteomes" id="UP000535937">
    <property type="component" value="Unassembled WGS sequence"/>
</dbReference>
<dbReference type="EMBL" id="JACHWZ010000011">
    <property type="protein sequence ID" value="MBB3061744.1"/>
    <property type="molecule type" value="Genomic_DNA"/>
</dbReference>
<keyword evidence="7 8" id="KW-0998">Cell outer membrane</keyword>
<dbReference type="RefSeq" id="WP_183460427.1">
    <property type="nucleotide sequence ID" value="NZ_JACHWZ010000011.1"/>
</dbReference>
<proteinExistence type="inferred from homology"/>
<evidence type="ECO:0000256" key="3">
    <source>
        <dbReference type="ARBA" id="ARBA00022452"/>
    </source>
</evidence>
<evidence type="ECO:0000256" key="8">
    <source>
        <dbReference type="PROSITE-ProRule" id="PRU01360"/>
    </source>
</evidence>
<keyword evidence="5 9" id="KW-0798">TonB box</keyword>
<dbReference type="SUPFAM" id="SSF56935">
    <property type="entry name" value="Porins"/>
    <property type="match status" value="1"/>
</dbReference>
<dbReference type="InterPro" id="IPR037066">
    <property type="entry name" value="Plug_dom_sf"/>
</dbReference>
<dbReference type="GO" id="GO:0009279">
    <property type="term" value="C:cell outer membrane"/>
    <property type="evidence" value="ECO:0007669"/>
    <property type="project" value="UniProtKB-SubCell"/>
</dbReference>
<keyword evidence="13" id="KW-0675">Receptor</keyword>
<dbReference type="GO" id="GO:0044718">
    <property type="term" value="P:siderophore transmembrane transport"/>
    <property type="evidence" value="ECO:0007669"/>
    <property type="project" value="TreeGrafter"/>
</dbReference>
<dbReference type="InterPro" id="IPR039426">
    <property type="entry name" value="TonB-dep_rcpt-like"/>
</dbReference>
<dbReference type="Gene3D" id="2.40.170.20">
    <property type="entry name" value="TonB-dependent receptor, beta-barrel domain"/>
    <property type="match status" value="1"/>
</dbReference>
<gene>
    <name evidence="13" type="ORF">FHS09_002584</name>
</gene>
<evidence type="ECO:0000313" key="14">
    <source>
        <dbReference type="Proteomes" id="UP000535937"/>
    </source>
</evidence>
<keyword evidence="10" id="KW-0732">Signal</keyword>
<evidence type="ECO:0000256" key="4">
    <source>
        <dbReference type="ARBA" id="ARBA00022692"/>
    </source>
</evidence>
<evidence type="ECO:0000313" key="13">
    <source>
        <dbReference type="EMBL" id="MBB3061744.1"/>
    </source>
</evidence>
<feature type="domain" description="TonB-dependent receptor-like beta-barrel" evidence="11">
    <location>
        <begin position="236"/>
        <end position="670"/>
    </location>
</feature>
<reference evidence="13 14" key="1">
    <citation type="submission" date="2020-08" db="EMBL/GenBank/DDBJ databases">
        <title>Genomic Encyclopedia of Type Strains, Phase III (KMG-III): the genomes of soil and plant-associated and newly described type strains.</title>
        <authorList>
            <person name="Whitman W."/>
        </authorList>
    </citation>
    <scope>NUCLEOTIDE SEQUENCE [LARGE SCALE GENOMIC DNA]</scope>
    <source>
        <strain evidence="13 14">CECT 8799</strain>
    </source>
</reference>
<evidence type="ECO:0000256" key="6">
    <source>
        <dbReference type="ARBA" id="ARBA00023136"/>
    </source>
</evidence>
<dbReference type="CDD" id="cd01347">
    <property type="entry name" value="ligand_gated_channel"/>
    <property type="match status" value="1"/>
</dbReference>
<dbReference type="Pfam" id="PF07715">
    <property type="entry name" value="Plug"/>
    <property type="match status" value="1"/>
</dbReference>
<dbReference type="PANTHER" id="PTHR30069">
    <property type="entry name" value="TONB-DEPENDENT OUTER MEMBRANE RECEPTOR"/>
    <property type="match status" value="1"/>
</dbReference>
<sequence length="707" mass="78065">MEMRLLALALAAATCTTTSYAEETNRDIEQVIVTGSRFVESIDEVPVSVTVVDRDTIQQQLQVSSELQNLLAIHVPGLAAANGSTSNFGTTLRGRSPLVMIDGVPQSTPLRNGALGMRTLDPDVIERIEVIKGATSIYGNGAAGGIINYITKSAADSEFAAQASVSSRFSAAKFEDSAGLRTQGSVSGTRDKFSFVVSASRDERGVERDAEGDVMGTIYGLSESVTENYFTKLGYRLDDEKSLQLTYNYYEGRQNADLVDVLGSVNEGTKTYALPLSDGDTKLGDAQGPRGNHNLAIKYVDDHLTDNTQMTIDAYGQKIENVFFFSTALSNPEEGYDGGQSMIKSGKKGLRFNFNTQLSWEWVDGTLTYGLDALNDVTSQPLLDGRIWVPEMDMDSLAGYLQTKWILDNDWIFKAGVRRENIDLVVDDYRTLKLCANADTCSVPMDVKGDTLSYEATTYNLALRYHINDHFSPFANYSQGADISDLGGLLRSATVNDIALIQTEASIIDNYEIGFDTHFDNFDFSIAAYKSTSELGTASFYNPKTGVYEPVRAPHKMWGYEFALKYRISESLNVGANYSWVEGKNEKTDEYLDARIISPPKFVAHLDWRPVDNANLALTYYRVGERKRFEPDENGNWGGSFAPVSAYDVVNLSANYRRDNWNFFAGVENLLNEEYFSARAQAFTYSGGAYHTMGLGTTINTGVNYSF</sequence>
<feature type="domain" description="TonB-dependent receptor plug" evidence="12">
    <location>
        <begin position="43"/>
        <end position="146"/>
    </location>
</feature>
<comment type="subcellular location">
    <subcellularLocation>
        <location evidence="1 8">Cell outer membrane</location>
        <topology evidence="1 8">Multi-pass membrane protein</topology>
    </subcellularLocation>
</comment>
<evidence type="ECO:0000256" key="9">
    <source>
        <dbReference type="RuleBase" id="RU003357"/>
    </source>
</evidence>
<dbReference type="PROSITE" id="PS52016">
    <property type="entry name" value="TONB_DEPENDENT_REC_3"/>
    <property type="match status" value="1"/>
</dbReference>
<evidence type="ECO:0000256" key="5">
    <source>
        <dbReference type="ARBA" id="ARBA00023077"/>
    </source>
</evidence>
<protein>
    <submittedName>
        <fullName evidence="13">Iron complex outermembrane receptor protein</fullName>
    </submittedName>
</protein>
<evidence type="ECO:0000256" key="7">
    <source>
        <dbReference type="ARBA" id="ARBA00023237"/>
    </source>
</evidence>
<keyword evidence="3 8" id="KW-1134">Transmembrane beta strand</keyword>
<dbReference type="InterPro" id="IPR036942">
    <property type="entry name" value="Beta-barrel_TonB_sf"/>
</dbReference>
<dbReference type="GO" id="GO:0015344">
    <property type="term" value="F:siderophore uptake transmembrane transporter activity"/>
    <property type="evidence" value="ECO:0007669"/>
    <property type="project" value="TreeGrafter"/>
</dbReference>
<dbReference type="InterPro" id="IPR012910">
    <property type="entry name" value="Plug_dom"/>
</dbReference>
<keyword evidence="2 8" id="KW-0813">Transport</keyword>
<comment type="similarity">
    <text evidence="8 9">Belongs to the TonB-dependent receptor family.</text>
</comment>
<keyword evidence="6 8" id="KW-0472">Membrane</keyword>
<keyword evidence="14" id="KW-1185">Reference proteome</keyword>
<evidence type="ECO:0000256" key="10">
    <source>
        <dbReference type="SAM" id="SignalP"/>
    </source>
</evidence>
<dbReference type="Gene3D" id="2.170.130.10">
    <property type="entry name" value="TonB-dependent receptor, plug domain"/>
    <property type="match status" value="1"/>
</dbReference>
<feature type="chain" id="PRO_5031572627" evidence="10">
    <location>
        <begin position="22"/>
        <end position="707"/>
    </location>
</feature>
<evidence type="ECO:0000259" key="11">
    <source>
        <dbReference type="Pfam" id="PF00593"/>
    </source>
</evidence>
<accession>A0A7W4WCH9</accession>
<dbReference type="PANTHER" id="PTHR30069:SF42">
    <property type="entry name" value="FERRIC AEROBACTIN RECEPTOR"/>
    <property type="match status" value="1"/>
</dbReference>
<dbReference type="InterPro" id="IPR000531">
    <property type="entry name" value="Beta-barrel_TonB"/>
</dbReference>
<dbReference type="Pfam" id="PF00593">
    <property type="entry name" value="TonB_dep_Rec_b-barrel"/>
    <property type="match status" value="1"/>
</dbReference>
<name>A0A7W4WCH9_9GAMM</name>
<evidence type="ECO:0000256" key="1">
    <source>
        <dbReference type="ARBA" id="ARBA00004571"/>
    </source>
</evidence>
<evidence type="ECO:0000259" key="12">
    <source>
        <dbReference type="Pfam" id="PF07715"/>
    </source>
</evidence>
<feature type="signal peptide" evidence="10">
    <location>
        <begin position="1"/>
        <end position="21"/>
    </location>
</feature>
<comment type="caution">
    <text evidence="13">The sequence shown here is derived from an EMBL/GenBank/DDBJ whole genome shotgun (WGS) entry which is preliminary data.</text>
</comment>
<organism evidence="13 14">
    <name type="scientific">Microbulbifer rhizosphaerae</name>
    <dbReference type="NCBI Taxonomy" id="1562603"/>
    <lineage>
        <taxon>Bacteria</taxon>
        <taxon>Pseudomonadati</taxon>
        <taxon>Pseudomonadota</taxon>
        <taxon>Gammaproteobacteria</taxon>
        <taxon>Cellvibrionales</taxon>
        <taxon>Microbulbiferaceae</taxon>
        <taxon>Microbulbifer</taxon>
    </lineage>
</organism>
<keyword evidence="4 8" id="KW-0812">Transmembrane</keyword>